<protein>
    <recommendedName>
        <fullName evidence="4">WxL domain-containing protein</fullName>
    </recommendedName>
</protein>
<evidence type="ECO:0000256" key="1">
    <source>
        <dbReference type="SAM" id="MobiDB-lite"/>
    </source>
</evidence>
<dbReference type="Gene3D" id="2.60.40.230">
    <property type="entry name" value="Neocarzinostatin-like"/>
    <property type="match status" value="1"/>
</dbReference>
<accession>A0A401YEQ0</accession>
<evidence type="ECO:0008006" key="4">
    <source>
        <dbReference type="Google" id="ProtNLM"/>
    </source>
</evidence>
<name>A0A401YEQ0_9ACTN</name>
<feature type="compositionally biased region" description="Polar residues" evidence="1">
    <location>
        <begin position="13"/>
        <end position="27"/>
    </location>
</feature>
<dbReference type="Proteomes" id="UP000286931">
    <property type="component" value="Unassembled WGS sequence"/>
</dbReference>
<gene>
    <name evidence="2" type="ORF">EHYA_00690</name>
</gene>
<reference evidence="2 3" key="1">
    <citation type="submission" date="2018-12" db="EMBL/GenBank/DDBJ databases">
        <title>Draft genome sequence of Embleya hyalina NBRC 13850T.</title>
        <authorList>
            <person name="Komaki H."/>
            <person name="Hosoyama A."/>
            <person name="Kimura A."/>
            <person name="Ichikawa N."/>
            <person name="Tamura T."/>
        </authorList>
    </citation>
    <scope>NUCLEOTIDE SEQUENCE [LARGE SCALE GENOMIC DNA]</scope>
    <source>
        <strain evidence="2 3">NBRC 13850</strain>
    </source>
</reference>
<sequence>MCEWFASLSFPTGSEQAVGTRPSTRRSNVSKRLSRRLTRHRRTARVAAAALALGGGLVALAPSAGAGTVTPVMRCTTPVGAPEGQQRFEVTLDPTHGDGATSMHVVAGGSPATSPIPIALATIKSVYTFAMSGGTTGDLSVTPPSFETPIEVNTPIVPPPFTVPTTIVGAAAGSTVNLTLKSIVVQTLVGGNPLATATCVPISGNGVVASYTVEQGSQAPTLTATPSTVDSNSRVTLSGAHWPAGPVGLTMCFPEFGGFCDNGYSTIAASDVKVVDGVLSGWVHVAGAVPSTAALLKVTSGSVALEAPLTVVSVPVGGRGLVLSPNTGPVGTRVTVSGTAFSPNAQITVQPQDEPGAPTEDAVTTTADANGSFTATFTVTAAATAAVAAYEFGNPAIGMRTPYTVGEGPAGLNQSVGGQIKPGGLTMSQTGGRIDFGSATIDGKPLRLNAALNRVTVVDARGTDLGWSLTGTMSELTAANGTDKLPAGSVTWTPACVAADGAPGKVTPGTPGPLGATQAQLCTQTPVDGRATGGSVSADAALTLTTPAFVRPGTYSGTLTLSLS</sequence>
<feature type="compositionally biased region" description="Basic residues" evidence="1">
    <location>
        <begin position="28"/>
        <end position="39"/>
    </location>
</feature>
<keyword evidence="3" id="KW-1185">Reference proteome</keyword>
<organism evidence="2 3">
    <name type="scientific">Embleya hyalina</name>
    <dbReference type="NCBI Taxonomy" id="516124"/>
    <lineage>
        <taxon>Bacteria</taxon>
        <taxon>Bacillati</taxon>
        <taxon>Actinomycetota</taxon>
        <taxon>Actinomycetes</taxon>
        <taxon>Kitasatosporales</taxon>
        <taxon>Streptomycetaceae</taxon>
        <taxon>Embleya</taxon>
    </lineage>
</organism>
<comment type="caution">
    <text evidence="2">The sequence shown here is derived from an EMBL/GenBank/DDBJ whole genome shotgun (WGS) entry which is preliminary data.</text>
</comment>
<evidence type="ECO:0000313" key="2">
    <source>
        <dbReference type="EMBL" id="GCD93047.1"/>
    </source>
</evidence>
<proteinExistence type="predicted"/>
<dbReference type="EMBL" id="BIFH01000013">
    <property type="protein sequence ID" value="GCD93047.1"/>
    <property type="molecule type" value="Genomic_DNA"/>
</dbReference>
<feature type="region of interest" description="Disordered" evidence="1">
    <location>
        <begin position="13"/>
        <end position="39"/>
    </location>
</feature>
<evidence type="ECO:0000313" key="3">
    <source>
        <dbReference type="Proteomes" id="UP000286931"/>
    </source>
</evidence>
<dbReference type="AlphaFoldDB" id="A0A401YEQ0"/>